<reference evidence="5" key="1">
    <citation type="submission" date="2018-05" db="EMBL/GenBank/DDBJ databases">
        <title>Genome Sequencing of selected type strains of the family Eggerthellaceae.</title>
        <authorList>
            <person name="Danylec N."/>
            <person name="Stoll D.A."/>
            <person name="Doetsch A."/>
            <person name="Huch M."/>
        </authorList>
    </citation>
    <scope>NUCLEOTIDE SEQUENCE [LARGE SCALE GENOMIC DNA]</scope>
    <source>
        <strain evidence="5">DSM 17537</strain>
    </source>
</reference>
<sequence length="361" mass="40382">MNRAGAESMLMNLYRACDTEHVQFDFLVNAEGDYDEEIAARGGRIYRIPRYTIANFFAYRKACREFFDAHGEFSIVHGHIGLPAPIYLKEARRRGMYAVAHSHAQNYPLSPTEVIFRAAARPVRRAADYFMACSRQAGIDRFGAEIVADENRFHVLNNGIDLASYRFDEDARRALRHTMGIDEHAPVFGHVGRFDPVKNHRFLLDVFACILKREPAAKLVLAGKPDDGAVRAYARELGVEDDVAFLGVRDDVARVLCAFDVFVFTSLKEGLGMAVVEAQASGLPCVVSTGVPAIARVSDAATFLDLERGAEAWADEALKKLDEKPARRDAYIENVRAAGFDIETSAAWLQDFYLHRAQCRR</sequence>
<keyword evidence="1" id="KW-0328">Glycosyltransferase</keyword>
<evidence type="ECO:0000256" key="2">
    <source>
        <dbReference type="ARBA" id="ARBA00022679"/>
    </source>
</evidence>
<protein>
    <submittedName>
        <fullName evidence="4">Glycosyltransferase family 1 protein</fullName>
    </submittedName>
</protein>
<name>A0A3N0AI06_9ACTN</name>
<accession>A0A3N0AI06</accession>
<keyword evidence="5" id="KW-1185">Reference proteome</keyword>
<dbReference type="AlphaFoldDB" id="A0A3N0AI06"/>
<dbReference type="Gene3D" id="3.40.50.2000">
    <property type="entry name" value="Glycogen Phosphorylase B"/>
    <property type="match status" value="2"/>
</dbReference>
<dbReference type="Proteomes" id="UP000267368">
    <property type="component" value="Unassembled WGS sequence"/>
</dbReference>
<organism evidence="4 5">
    <name type="scientific">Slackia faecicanis</name>
    <dbReference type="NCBI Taxonomy" id="255723"/>
    <lineage>
        <taxon>Bacteria</taxon>
        <taxon>Bacillati</taxon>
        <taxon>Actinomycetota</taxon>
        <taxon>Coriobacteriia</taxon>
        <taxon>Eggerthellales</taxon>
        <taxon>Eggerthellaceae</taxon>
        <taxon>Slackia</taxon>
    </lineage>
</organism>
<gene>
    <name evidence="4" type="ORF">DMP07_00760</name>
</gene>
<evidence type="ECO:0000313" key="4">
    <source>
        <dbReference type="EMBL" id="RNL21747.1"/>
    </source>
</evidence>
<dbReference type="Pfam" id="PF13439">
    <property type="entry name" value="Glyco_transf_4"/>
    <property type="match status" value="1"/>
</dbReference>
<evidence type="ECO:0000259" key="3">
    <source>
        <dbReference type="Pfam" id="PF13439"/>
    </source>
</evidence>
<dbReference type="PANTHER" id="PTHR12526">
    <property type="entry name" value="GLYCOSYLTRANSFERASE"/>
    <property type="match status" value="1"/>
</dbReference>
<dbReference type="Pfam" id="PF13692">
    <property type="entry name" value="Glyco_trans_1_4"/>
    <property type="match status" value="1"/>
</dbReference>
<dbReference type="PANTHER" id="PTHR12526:SF630">
    <property type="entry name" value="GLYCOSYLTRANSFERASE"/>
    <property type="match status" value="1"/>
</dbReference>
<dbReference type="OrthoDB" id="9790710at2"/>
<dbReference type="SUPFAM" id="SSF53756">
    <property type="entry name" value="UDP-Glycosyltransferase/glycogen phosphorylase"/>
    <property type="match status" value="1"/>
</dbReference>
<evidence type="ECO:0000256" key="1">
    <source>
        <dbReference type="ARBA" id="ARBA00022676"/>
    </source>
</evidence>
<proteinExistence type="predicted"/>
<comment type="caution">
    <text evidence="4">The sequence shown here is derived from an EMBL/GenBank/DDBJ whole genome shotgun (WGS) entry which is preliminary data.</text>
</comment>
<evidence type="ECO:0000313" key="5">
    <source>
        <dbReference type="Proteomes" id="UP000267368"/>
    </source>
</evidence>
<keyword evidence="2 4" id="KW-0808">Transferase</keyword>
<dbReference type="InterPro" id="IPR028098">
    <property type="entry name" value="Glyco_trans_4-like_N"/>
</dbReference>
<dbReference type="EMBL" id="QICB01000001">
    <property type="protein sequence ID" value="RNL21747.1"/>
    <property type="molecule type" value="Genomic_DNA"/>
</dbReference>
<dbReference type="GO" id="GO:0016757">
    <property type="term" value="F:glycosyltransferase activity"/>
    <property type="evidence" value="ECO:0007669"/>
    <property type="project" value="UniProtKB-KW"/>
</dbReference>
<feature type="domain" description="Glycosyltransferase subfamily 4-like N-terminal" evidence="3">
    <location>
        <begin position="5"/>
        <end position="163"/>
    </location>
</feature>